<name>A0ACB7ZTE1_9AGAM</name>
<sequence>MLLAPSLAAFHLNLPASAAIKSILGDVGFLILREVQLNSPTPEICLRCLELSTSSFPESLTLTVSNQSRADDLHSIFVFWSSSPSYRHLSSIHVTELDYEDLS</sequence>
<protein>
    <submittedName>
        <fullName evidence="1">Uncharacterized protein</fullName>
    </submittedName>
</protein>
<accession>A0ACB7ZTE1</accession>
<gene>
    <name evidence="1" type="ORF">BJ138DRAFT_1166681</name>
</gene>
<keyword evidence="2" id="KW-1185">Reference proteome</keyword>
<dbReference type="Proteomes" id="UP000790377">
    <property type="component" value="Unassembled WGS sequence"/>
</dbReference>
<evidence type="ECO:0000313" key="2">
    <source>
        <dbReference type="Proteomes" id="UP000790377"/>
    </source>
</evidence>
<dbReference type="EMBL" id="MU268511">
    <property type="protein sequence ID" value="KAH7904346.1"/>
    <property type="molecule type" value="Genomic_DNA"/>
</dbReference>
<comment type="caution">
    <text evidence="1">The sequence shown here is derived from an EMBL/GenBank/DDBJ whole genome shotgun (WGS) entry which is preliminary data.</text>
</comment>
<proteinExistence type="predicted"/>
<evidence type="ECO:0000313" key="1">
    <source>
        <dbReference type="EMBL" id="KAH7904346.1"/>
    </source>
</evidence>
<reference evidence="1" key="1">
    <citation type="journal article" date="2021" name="New Phytol.">
        <title>Evolutionary innovations through gain and loss of genes in the ectomycorrhizal Boletales.</title>
        <authorList>
            <person name="Wu G."/>
            <person name="Miyauchi S."/>
            <person name="Morin E."/>
            <person name="Kuo A."/>
            <person name="Drula E."/>
            <person name="Varga T."/>
            <person name="Kohler A."/>
            <person name="Feng B."/>
            <person name="Cao Y."/>
            <person name="Lipzen A."/>
            <person name="Daum C."/>
            <person name="Hundley H."/>
            <person name="Pangilinan J."/>
            <person name="Johnson J."/>
            <person name="Barry K."/>
            <person name="LaButti K."/>
            <person name="Ng V."/>
            <person name="Ahrendt S."/>
            <person name="Min B."/>
            <person name="Choi I.G."/>
            <person name="Park H."/>
            <person name="Plett J.M."/>
            <person name="Magnuson J."/>
            <person name="Spatafora J.W."/>
            <person name="Nagy L.G."/>
            <person name="Henrissat B."/>
            <person name="Grigoriev I.V."/>
            <person name="Yang Z.L."/>
            <person name="Xu J."/>
            <person name="Martin F.M."/>
        </authorList>
    </citation>
    <scope>NUCLEOTIDE SEQUENCE</scope>
    <source>
        <strain evidence="1">ATCC 28755</strain>
    </source>
</reference>
<organism evidence="1 2">
    <name type="scientific">Hygrophoropsis aurantiaca</name>
    <dbReference type="NCBI Taxonomy" id="72124"/>
    <lineage>
        <taxon>Eukaryota</taxon>
        <taxon>Fungi</taxon>
        <taxon>Dikarya</taxon>
        <taxon>Basidiomycota</taxon>
        <taxon>Agaricomycotina</taxon>
        <taxon>Agaricomycetes</taxon>
        <taxon>Agaricomycetidae</taxon>
        <taxon>Boletales</taxon>
        <taxon>Coniophorineae</taxon>
        <taxon>Hygrophoropsidaceae</taxon>
        <taxon>Hygrophoropsis</taxon>
    </lineage>
</organism>